<proteinExistence type="predicted"/>
<dbReference type="Gene3D" id="2.170.300.10">
    <property type="entry name" value="Tie2 ligand-binding domain superfamily"/>
    <property type="match status" value="1"/>
</dbReference>
<gene>
    <name evidence="8" type="ORF">CYMTET_5985</name>
</gene>
<dbReference type="PROSITE" id="PS01186">
    <property type="entry name" value="EGF_2"/>
    <property type="match status" value="1"/>
</dbReference>
<dbReference type="InterPro" id="IPR000742">
    <property type="entry name" value="EGF"/>
</dbReference>
<evidence type="ECO:0000256" key="1">
    <source>
        <dbReference type="ARBA" id="ARBA00022536"/>
    </source>
</evidence>
<comment type="caution">
    <text evidence="4">Lacks conserved residue(s) required for the propagation of feature annotation.</text>
</comment>
<dbReference type="Proteomes" id="UP001190700">
    <property type="component" value="Unassembled WGS sequence"/>
</dbReference>
<keyword evidence="1 4" id="KW-0245">EGF-like domain</keyword>
<evidence type="ECO:0000256" key="3">
    <source>
        <dbReference type="ARBA" id="ARBA00023157"/>
    </source>
</evidence>
<organism evidence="8 9">
    <name type="scientific">Cymbomonas tetramitiformis</name>
    <dbReference type="NCBI Taxonomy" id="36881"/>
    <lineage>
        <taxon>Eukaryota</taxon>
        <taxon>Viridiplantae</taxon>
        <taxon>Chlorophyta</taxon>
        <taxon>Pyramimonadophyceae</taxon>
        <taxon>Pyramimonadales</taxon>
        <taxon>Pyramimonadaceae</taxon>
        <taxon>Cymbomonas</taxon>
    </lineage>
</organism>
<keyword evidence="2" id="KW-0677">Repeat</keyword>
<keyword evidence="9" id="KW-1185">Reference proteome</keyword>
<evidence type="ECO:0000256" key="2">
    <source>
        <dbReference type="ARBA" id="ARBA00022737"/>
    </source>
</evidence>
<keyword evidence="6" id="KW-0812">Transmembrane</keyword>
<dbReference type="PROSITE" id="PS00022">
    <property type="entry name" value="EGF_1"/>
    <property type="match status" value="1"/>
</dbReference>
<evidence type="ECO:0000313" key="9">
    <source>
        <dbReference type="Proteomes" id="UP001190700"/>
    </source>
</evidence>
<feature type="domain" description="EGF-like" evidence="7">
    <location>
        <begin position="90"/>
        <end position="122"/>
    </location>
</feature>
<evidence type="ECO:0000313" key="8">
    <source>
        <dbReference type="EMBL" id="KAK3286483.1"/>
    </source>
</evidence>
<dbReference type="SMART" id="SM00181">
    <property type="entry name" value="EGF"/>
    <property type="match status" value="3"/>
</dbReference>
<evidence type="ECO:0000256" key="5">
    <source>
        <dbReference type="SAM" id="MobiDB-lite"/>
    </source>
</evidence>
<evidence type="ECO:0000256" key="6">
    <source>
        <dbReference type="SAM" id="Phobius"/>
    </source>
</evidence>
<keyword evidence="6" id="KW-1133">Transmembrane helix</keyword>
<evidence type="ECO:0000256" key="4">
    <source>
        <dbReference type="PROSITE-ProRule" id="PRU00076"/>
    </source>
</evidence>
<dbReference type="AlphaFoldDB" id="A0AAE0GYE5"/>
<comment type="caution">
    <text evidence="8">The sequence shown here is derived from an EMBL/GenBank/DDBJ whole genome shotgun (WGS) entry which is preliminary data.</text>
</comment>
<protein>
    <recommendedName>
        <fullName evidence="7">EGF-like domain-containing protein</fullName>
    </recommendedName>
</protein>
<dbReference type="InterPro" id="IPR051216">
    <property type="entry name" value="Teneurin"/>
</dbReference>
<keyword evidence="6" id="KW-0472">Membrane</keyword>
<feature type="compositionally biased region" description="Pro residues" evidence="5">
    <location>
        <begin position="70"/>
        <end position="80"/>
    </location>
</feature>
<feature type="disulfide bond" evidence="4">
    <location>
        <begin position="112"/>
        <end position="121"/>
    </location>
</feature>
<sequence length="265" mass="28572">MTSSEDTCIQCKRGVLIFVAVIFITIFYASERPPSYVLSEQSRADPRYSEGFNARSSHRMTEHARFQDAGPPPLPPPAGPPRLPRFTLPSPTKCAGGCGGGTCYEPLGRCDCPPGFAGDRCEDQGDFATVRGRDAKGVTECAIQCGQAQRRGWCELKRPPGPSKAFRETCVCALGWKGPECGTKHSTYCLAGCSCFGECIQGFCKCQPGHFGVDCSQRMGPHGIPVRWGSFLRNVLLTCQDLTLLIPSAQTDVRPVGGCKASRAP</sequence>
<dbReference type="PANTHER" id="PTHR11219">
    <property type="entry name" value="TENEURIN AND N-ACETYLGLUCOSAMINE-1-PHOSPHODIESTER ALPHA-N-ACETYLGLUCOSAMINIDASE"/>
    <property type="match status" value="1"/>
</dbReference>
<evidence type="ECO:0000259" key="7">
    <source>
        <dbReference type="PROSITE" id="PS50026"/>
    </source>
</evidence>
<dbReference type="PANTHER" id="PTHR11219:SF69">
    <property type="entry name" value="TENEURIN-A"/>
    <property type="match status" value="1"/>
</dbReference>
<feature type="transmembrane region" description="Helical" evidence="6">
    <location>
        <begin position="12"/>
        <end position="30"/>
    </location>
</feature>
<feature type="region of interest" description="Disordered" evidence="5">
    <location>
        <begin position="57"/>
        <end position="80"/>
    </location>
</feature>
<dbReference type="EMBL" id="LGRX02001256">
    <property type="protein sequence ID" value="KAK3286483.1"/>
    <property type="molecule type" value="Genomic_DNA"/>
</dbReference>
<keyword evidence="3 4" id="KW-1015">Disulfide bond</keyword>
<accession>A0AAE0GYE5</accession>
<dbReference type="PROSITE" id="PS50026">
    <property type="entry name" value="EGF_3"/>
    <property type="match status" value="1"/>
</dbReference>
<reference evidence="8 9" key="1">
    <citation type="journal article" date="2015" name="Genome Biol. Evol.">
        <title>Comparative Genomics of a Bacterivorous Green Alga Reveals Evolutionary Causalities and Consequences of Phago-Mixotrophic Mode of Nutrition.</title>
        <authorList>
            <person name="Burns J.A."/>
            <person name="Paasch A."/>
            <person name="Narechania A."/>
            <person name="Kim E."/>
        </authorList>
    </citation>
    <scope>NUCLEOTIDE SEQUENCE [LARGE SCALE GENOMIC DNA]</scope>
    <source>
        <strain evidence="8 9">PLY_AMNH</strain>
    </source>
</reference>
<name>A0AAE0GYE5_9CHLO</name>